<feature type="transmembrane region" description="Helical" evidence="6">
    <location>
        <begin position="189"/>
        <end position="211"/>
    </location>
</feature>
<organism evidence="8 9">
    <name type="scientific">Palleronia salina</name>
    <dbReference type="NCBI Taxonomy" id="313368"/>
    <lineage>
        <taxon>Bacteria</taxon>
        <taxon>Pseudomonadati</taxon>
        <taxon>Pseudomonadota</taxon>
        <taxon>Alphaproteobacteria</taxon>
        <taxon>Rhodobacterales</taxon>
        <taxon>Roseobacteraceae</taxon>
        <taxon>Palleronia</taxon>
    </lineage>
</organism>
<feature type="transmembrane region" description="Helical" evidence="6">
    <location>
        <begin position="217"/>
        <end position="236"/>
    </location>
</feature>
<feature type="transmembrane region" description="Helical" evidence="6">
    <location>
        <begin position="125"/>
        <end position="147"/>
    </location>
</feature>
<evidence type="ECO:0000256" key="5">
    <source>
        <dbReference type="ARBA" id="ARBA00023136"/>
    </source>
</evidence>
<keyword evidence="5 6" id="KW-0472">Membrane</keyword>
<dbReference type="InterPro" id="IPR051211">
    <property type="entry name" value="PG_lysyltransferase"/>
</dbReference>
<evidence type="ECO:0000313" key="9">
    <source>
        <dbReference type="Proteomes" id="UP000184040"/>
    </source>
</evidence>
<keyword evidence="4 6" id="KW-1133">Transmembrane helix</keyword>
<dbReference type="GO" id="GO:0016755">
    <property type="term" value="F:aminoacyltransferase activity"/>
    <property type="evidence" value="ECO:0007669"/>
    <property type="project" value="TreeGrafter"/>
</dbReference>
<evidence type="ECO:0000256" key="4">
    <source>
        <dbReference type="ARBA" id="ARBA00022989"/>
    </source>
</evidence>
<proteinExistence type="predicted"/>
<dbReference type="AlphaFoldDB" id="A0A1M6I9T6"/>
<evidence type="ECO:0000256" key="2">
    <source>
        <dbReference type="ARBA" id="ARBA00022475"/>
    </source>
</evidence>
<feature type="transmembrane region" description="Helical" evidence="6">
    <location>
        <begin position="257"/>
        <end position="282"/>
    </location>
</feature>
<comment type="subcellular location">
    <subcellularLocation>
        <location evidence="1">Cell membrane</location>
        <topology evidence="1">Multi-pass membrane protein</topology>
    </subcellularLocation>
</comment>
<dbReference type="PANTHER" id="PTHR34697">
    <property type="entry name" value="PHOSPHATIDYLGLYCEROL LYSYLTRANSFERASE"/>
    <property type="match status" value="1"/>
</dbReference>
<dbReference type="InterPro" id="IPR024320">
    <property type="entry name" value="LPG_synthase_C"/>
</dbReference>
<feature type="domain" description="Phosphatidylglycerol lysyltransferase C-terminal" evidence="7">
    <location>
        <begin position="355"/>
        <end position="561"/>
    </location>
</feature>
<keyword evidence="3 6" id="KW-0812">Transmembrane</keyword>
<gene>
    <name evidence="8" type="ORF">SAMN04488012_10787</name>
</gene>
<feature type="transmembrane region" description="Helical" evidence="6">
    <location>
        <begin position="159"/>
        <end position="177"/>
    </location>
</feature>
<evidence type="ECO:0000313" key="8">
    <source>
        <dbReference type="EMBL" id="SHJ31269.1"/>
    </source>
</evidence>
<dbReference type="GO" id="GO:0005886">
    <property type="term" value="C:plasma membrane"/>
    <property type="evidence" value="ECO:0007669"/>
    <property type="project" value="UniProtKB-SubCell"/>
</dbReference>
<evidence type="ECO:0000256" key="6">
    <source>
        <dbReference type="SAM" id="Phobius"/>
    </source>
</evidence>
<dbReference type="Proteomes" id="UP000184040">
    <property type="component" value="Unassembled WGS sequence"/>
</dbReference>
<dbReference type="Pfam" id="PF09924">
    <property type="entry name" value="LPG_synthase_C"/>
    <property type="match status" value="1"/>
</dbReference>
<evidence type="ECO:0000259" key="7">
    <source>
        <dbReference type="Pfam" id="PF09924"/>
    </source>
</evidence>
<keyword evidence="8" id="KW-0808">Transferase</keyword>
<evidence type="ECO:0000256" key="3">
    <source>
        <dbReference type="ARBA" id="ARBA00022692"/>
    </source>
</evidence>
<dbReference type="STRING" id="313368.SAMN04488012_10787"/>
<dbReference type="EMBL" id="FQZA01000007">
    <property type="protein sequence ID" value="SHJ31269.1"/>
    <property type="molecule type" value="Genomic_DNA"/>
</dbReference>
<dbReference type="GO" id="GO:0055091">
    <property type="term" value="P:phospholipid homeostasis"/>
    <property type="evidence" value="ECO:0007669"/>
    <property type="project" value="TreeGrafter"/>
</dbReference>
<sequence>MYQAVTTYLGPAMRGLFPMLIAVAVLVALRDAWPAAELSDIVARLTRIAPGQWALSLAATAACFGCFARSEAAVHRALGTRRAPLAAGRSAMAALGVTQVTGLGPLVGLLVRWRCDPAGGLGRAAMVTAASSGAFLAALATLAALGIVSGGLGGTALRIAGWSILAVVAAGLLAVALNRRAGRLPPLPLVLTIAGWAMADASFAACAFWAFLPEIPYLQVLPAFLLSLGAGLASGLPGGAGSFDLTLAQSLPLAAPGALICAAMAFRMAHVAVPGALALAALTLRPSLFAAPDLPARTATGLAPPPDATRAEAGLLHQPGAVALLRHGRPAATCWAAPHTLAQIGPDYDGYTRADTLIAAAWEQGRMPLAYKIEERDAVRLGARGWARLRLGAEAVVDASTFDPARPACRQLRRKLRKAETAGVTIGTDPACPADMARIDRAWQATCGPARGVSMGRYAPCYVAHQRVFTARLHGRAVAFITLHQGAREWTLDLVRWDAEAPDGTMHALVAHAISAARTEGVTDVSLAAVADGARWQPRGSEGLRRFKSYFDPRWRPLYAAAPSRLALALGLADLLWCIARPPETAPAHEDDETSAFVHSAHS</sequence>
<name>A0A1M6I9T6_9RHOB</name>
<accession>A0A1M6I9T6</accession>
<reference evidence="8 9" key="1">
    <citation type="submission" date="2016-11" db="EMBL/GenBank/DDBJ databases">
        <authorList>
            <person name="Jaros S."/>
            <person name="Januszkiewicz K."/>
            <person name="Wedrychowicz H."/>
        </authorList>
    </citation>
    <scope>NUCLEOTIDE SEQUENCE [LARGE SCALE GENOMIC DNA]</scope>
    <source>
        <strain evidence="8 9">DSM 26892</strain>
    </source>
</reference>
<dbReference type="InterPro" id="IPR016181">
    <property type="entry name" value="Acyl_CoA_acyltransferase"/>
</dbReference>
<feature type="transmembrane region" description="Helical" evidence="6">
    <location>
        <begin position="12"/>
        <end position="33"/>
    </location>
</feature>
<dbReference type="PANTHER" id="PTHR34697:SF2">
    <property type="entry name" value="PHOSPHATIDYLGLYCEROL LYSYLTRANSFERASE"/>
    <property type="match status" value="1"/>
</dbReference>
<evidence type="ECO:0000256" key="1">
    <source>
        <dbReference type="ARBA" id="ARBA00004651"/>
    </source>
</evidence>
<dbReference type="SUPFAM" id="SSF55729">
    <property type="entry name" value="Acyl-CoA N-acyltransferases (Nat)"/>
    <property type="match status" value="1"/>
</dbReference>
<protein>
    <submittedName>
        <fullName evidence="8">Phosphatidylglycerol lysyltransferase</fullName>
    </submittedName>
</protein>
<keyword evidence="9" id="KW-1185">Reference proteome</keyword>
<feature type="transmembrane region" description="Helical" evidence="6">
    <location>
        <begin position="90"/>
        <end position="113"/>
    </location>
</feature>
<keyword evidence="2" id="KW-1003">Cell membrane</keyword>